<reference evidence="1" key="1">
    <citation type="journal article" date="2021" name="Proc. Natl. Acad. Sci. U.S.A.">
        <title>A Catalog of Tens of Thousands of Viruses from Human Metagenomes Reveals Hidden Associations with Chronic Diseases.</title>
        <authorList>
            <person name="Tisza M.J."/>
            <person name="Buck C.B."/>
        </authorList>
    </citation>
    <scope>NUCLEOTIDE SEQUENCE</scope>
    <source>
        <strain evidence="1">Ctr1v16</strain>
    </source>
</reference>
<sequence length="89" mass="10019">MLLTQLENAVYEEHFLKQIPLMNDGFYTISEFFSSPLVSEPVASIPRVARVFYSEVKAGHFATVSLVGPTSSCGYRITNHQNKQKPQKV</sequence>
<evidence type="ECO:0000313" key="1">
    <source>
        <dbReference type="EMBL" id="DAE33335.1"/>
    </source>
</evidence>
<protein>
    <submittedName>
        <fullName evidence="1">Vacuolar sorting protein</fullName>
    </submittedName>
</protein>
<proteinExistence type="predicted"/>
<accession>A0A8S5RPS1</accession>
<dbReference type="EMBL" id="BK059133">
    <property type="protein sequence ID" value="DAE33335.1"/>
    <property type="molecule type" value="Genomic_DNA"/>
</dbReference>
<organism evidence="1">
    <name type="scientific">virus sp. ctr1v16</name>
    <dbReference type="NCBI Taxonomy" id="2825823"/>
    <lineage>
        <taxon>Viruses</taxon>
    </lineage>
</organism>
<name>A0A8S5RPS1_9VIRU</name>